<protein>
    <submittedName>
        <fullName evidence="2">Uncharacterized protein</fullName>
    </submittedName>
</protein>
<reference evidence="3" key="2">
    <citation type="submission" date="2021-04" db="EMBL/GenBank/DDBJ databases">
        <title>Brevibacillus composti FJAT-54423, complete genome.</title>
        <authorList>
            <person name="Tang R."/>
        </authorList>
    </citation>
    <scope>NUCLEOTIDE SEQUENCE</scope>
    <source>
        <strain evidence="3">FJAT-54424</strain>
    </source>
</reference>
<organism evidence="2 4">
    <name type="scientific">Brevibacillus composti</name>
    <dbReference type="NCBI Taxonomy" id="2796470"/>
    <lineage>
        <taxon>Bacteria</taxon>
        <taxon>Bacillati</taxon>
        <taxon>Bacillota</taxon>
        <taxon>Bacilli</taxon>
        <taxon>Bacillales</taxon>
        <taxon>Paenibacillaceae</taxon>
        <taxon>Brevibacillus</taxon>
    </lineage>
</organism>
<feature type="region of interest" description="Disordered" evidence="1">
    <location>
        <begin position="221"/>
        <end position="245"/>
    </location>
</feature>
<dbReference type="EMBL" id="CP066308">
    <property type="protein sequence ID" value="QQE73651.1"/>
    <property type="molecule type" value="Genomic_DNA"/>
</dbReference>
<name>A0A7T5JN21_9BACL</name>
<accession>A0A7T5JN21</accession>
<feature type="compositionally biased region" description="Pro residues" evidence="1">
    <location>
        <begin position="232"/>
        <end position="245"/>
    </location>
</feature>
<feature type="region of interest" description="Disordered" evidence="1">
    <location>
        <begin position="81"/>
        <end position="140"/>
    </location>
</feature>
<keyword evidence="5" id="KW-1185">Reference proteome</keyword>
<evidence type="ECO:0000313" key="2">
    <source>
        <dbReference type="EMBL" id="QQE73651.1"/>
    </source>
</evidence>
<sequence>MKKVLGITLMAALLGLNAYIWPALYKSVSASAKAGEAGTAREKATAAAAGVDFSNQDPQAAQAVFQKWAQSAEKSDAAQRFSAQGSVAQGQHKPAAQAKTAAQAKKPVKKAAQTASAKKAAQTKKQTAGQPANPAATQPAGYSPYGAPAYSDEGVYVVDYGSPNSGWVELSDGTIMRKSDGTRTFNLPYEKNPYTGEIKPFVEPMSEAAYKMYQSQQAGFQPPTITHYSKPPATPVPRPYNPNFP</sequence>
<dbReference type="Proteomes" id="UP000677234">
    <property type="component" value="Chromosome"/>
</dbReference>
<evidence type="ECO:0000256" key="1">
    <source>
        <dbReference type="SAM" id="MobiDB-lite"/>
    </source>
</evidence>
<gene>
    <name evidence="2" type="ORF">JD108_17430</name>
    <name evidence="3" type="ORF">KDJ56_17375</name>
</gene>
<proteinExistence type="predicted"/>
<reference evidence="2 4" key="1">
    <citation type="submission" date="2020-12" db="EMBL/GenBank/DDBJ databases">
        <title>strain FJAT-54423T represents a novel species of the genus Brevibacillus.</title>
        <authorList>
            <person name="Tang R."/>
        </authorList>
    </citation>
    <scope>NUCLEOTIDE SEQUENCE [LARGE SCALE GENOMIC DNA]</scope>
    <source>
        <strain evidence="2 4">FJAT-54423</strain>
    </source>
</reference>
<evidence type="ECO:0000313" key="5">
    <source>
        <dbReference type="Proteomes" id="UP000677234"/>
    </source>
</evidence>
<dbReference type="KEGG" id="bcop:JD108_17430"/>
<evidence type="ECO:0000313" key="4">
    <source>
        <dbReference type="Proteomes" id="UP000595847"/>
    </source>
</evidence>
<dbReference type="AlphaFoldDB" id="A0A7T5JN21"/>
<feature type="compositionally biased region" description="Low complexity" evidence="1">
    <location>
        <begin position="93"/>
        <end position="128"/>
    </location>
</feature>
<dbReference type="Proteomes" id="UP000595847">
    <property type="component" value="Chromosome"/>
</dbReference>
<evidence type="ECO:0000313" key="3">
    <source>
        <dbReference type="EMBL" id="QUO40733.1"/>
    </source>
</evidence>
<dbReference type="EMBL" id="CP073708">
    <property type="protein sequence ID" value="QUO40733.1"/>
    <property type="molecule type" value="Genomic_DNA"/>
</dbReference>
<dbReference type="RefSeq" id="WP_198827257.1">
    <property type="nucleotide sequence ID" value="NZ_CP066308.1"/>
</dbReference>